<evidence type="ECO:0000313" key="1">
    <source>
        <dbReference type="EMBL" id="QED37549.1"/>
    </source>
</evidence>
<dbReference type="OrthoDB" id="599464at2"/>
<gene>
    <name evidence="1" type="ORF">FK178_07335</name>
</gene>
<reference evidence="1 2" key="1">
    <citation type="submission" date="2019-08" db="EMBL/GenBank/DDBJ databases">
        <title>Antarcticibacterium arcticum sp. nov., a bacterium isolated from marine sediment of the Canadian Beaufort Sea.</title>
        <authorList>
            <person name="Lee Y.M."/>
            <person name="Baek K."/>
            <person name="Lee D.-H."/>
            <person name="Shin S.C."/>
            <person name="Jin Y.K."/>
            <person name="Park Y."/>
        </authorList>
    </citation>
    <scope>NUCLEOTIDE SEQUENCE [LARGE SCALE GENOMIC DNA]</scope>
    <source>
        <strain evidence="1 2">PAMC 28998</strain>
    </source>
</reference>
<sequence length="303" mass="33420">MLFIGVTACSVEDAVHNENNIQEVNLLSYDGEVDCGETVIWPFGTMDHGWVEAKVVGDNLSVQIFAGDGKSYNQSRVEVATEPEYFPLKGGGLPPGQIQERDHFDNDPYLFPLSLFGDDCEIFIAAWAIITPGGSEADHWAGNLEFVEGNPNRGLYFAYCFECEQDEPGDVCESAYAYSPNPTETLVARYGGRPSNQNWGWFNYVDIAGPGQYETLDIYAAAGQNDISKGTWVGTVRVYYDGSTTFYPADDFSFSNIHVYIGETMPTTRLAPGHFESSSTAVSGGDFYVIIHLEACADEEDWD</sequence>
<keyword evidence="2" id="KW-1185">Reference proteome</keyword>
<protein>
    <submittedName>
        <fullName evidence="1">Uncharacterized protein</fullName>
    </submittedName>
</protein>
<dbReference type="KEGG" id="anp:FK178_07335"/>
<organism evidence="1 2">
    <name type="scientific">Antarcticibacterium arcticum</name>
    <dbReference type="NCBI Taxonomy" id="2585771"/>
    <lineage>
        <taxon>Bacteria</taxon>
        <taxon>Pseudomonadati</taxon>
        <taxon>Bacteroidota</taxon>
        <taxon>Flavobacteriia</taxon>
        <taxon>Flavobacteriales</taxon>
        <taxon>Flavobacteriaceae</taxon>
        <taxon>Antarcticibacterium</taxon>
    </lineage>
</organism>
<dbReference type="EMBL" id="CP042476">
    <property type="protein sequence ID" value="QED37549.1"/>
    <property type="molecule type" value="Genomic_DNA"/>
</dbReference>
<dbReference type="AlphaFoldDB" id="A0A5B8YNY7"/>
<dbReference type="Proteomes" id="UP000321954">
    <property type="component" value="Chromosome"/>
</dbReference>
<dbReference type="RefSeq" id="WP_146832892.1">
    <property type="nucleotide sequence ID" value="NZ_CP042476.1"/>
</dbReference>
<proteinExistence type="predicted"/>
<accession>A0A5B8YNY7</accession>
<evidence type="ECO:0000313" key="2">
    <source>
        <dbReference type="Proteomes" id="UP000321954"/>
    </source>
</evidence>
<name>A0A5B8YNY7_9FLAO</name>